<protein>
    <submittedName>
        <fullName evidence="1">Uncharacterized protein</fullName>
    </submittedName>
</protein>
<keyword evidence="2" id="KW-1185">Reference proteome</keyword>
<dbReference type="Proteomes" id="UP001157502">
    <property type="component" value="Chromosome 21"/>
</dbReference>
<dbReference type="EMBL" id="CM055748">
    <property type="protein sequence ID" value="KAJ7995278.1"/>
    <property type="molecule type" value="Genomic_DNA"/>
</dbReference>
<accession>A0ACC2FV94</accession>
<proteinExistence type="predicted"/>
<name>A0ACC2FV94_DALPE</name>
<evidence type="ECO:0000313" key="1">
    <source>
        <dbReference type="EMBL" id="KAJ7995278.1"/>
    </source>
</evidence>
<organism evidence="1 2">
    <name type="scientific">Dallia pectoralis</name>
    <name type="common">Alaska blackfish</name>
    <dbReference type="NCBI Taxonomy" id="75939"/>
    <lineage>
        <taxon>Eukaryota</taxon>
        <taxon>Metazoa</taxon>
        <taxon>Chordata</taxon>
        <taxon>Craniata</taxon>
        <taxon>Vertebrata</taxon>
        <taxon>Euteleostomi</taxon>
        <taxon>Actinopterygii</taxon>
        <taxon>Neopterygii</taxon>
        <taxon>Teleostei</taxon>
        <taxon>Protacanthopterygii</taxon>
        <taxon>Esociformes</taxon>
        <taxon>Umbridae</taxon>
        <taxon>Dallia</taxon>
    </lineage>
</organism>
<comment type="caution">
    <text evidence="1">The sequence shown here is derived from an EMBL/GenBank/DDBJ whole genome shotgun (WGS) entry which is preliminary data.</text>
</comment>
<evidence type="ECO:0000313" key="2">
    <source>
        <dbReference type="Proteomes" id="UP001157502"/>
    </source>
</evidence>
<reference evidence="1" key="1">
    <citation type="submission" date="2021-05" db="EMBL/GenBank/DDBJ databases">
        <authorList>
            <person name="Pan Q."/>
            <person name="Jouanno E."/>
            <person name="Zahm M."/>
            <person name="Klopp C."/>
            <person name="Cabau C."/>
            <person name="Louis A."/>
            <person name="Berthelot C."/>
            <person name="Parey E."/>
            <person name="Roest Crollius H."/>
            <person name="Montfort J."/>
            <person name="Robinson-Rechavi M."/>
            <person name="Bouchez O."/>
            <person name="Lampietro C."/>
            <person name="Lopez Roques C."/>
            <person name="Donnadieu C."/>
            <person name="Postlethwait J."/>
            <person name="Bobe J."/>
            <person name="Dillon D."/>
            <person name="Chandos A."/>
            <person name="von Hippel F."/>
            <person name="Guiguen Y."/>
        </authorList>
    </citation>
    <scope>NUCLEOTIDE SEQUENCE</scope>
    <source>
        <strain evidence="1">YG-Jan2019</strain>
    </source>
</reference>
<sequence>MDESRPLTTHRGRLRPSSSVTNHDGRMPNASLDLRVPHSLKRNELNPAGLSPWRGAANKLVSRTPYTKMRDILSQFSVATL</sequence>
<gene>
    <name evidence="1" type="ORF">DPEC_G00242880</name>
</gene>